<dbReference type="EMBL" id="BSYA01000030">
    <property type="protein sequence ID" value="GMG26867.1"/>
    <property type="molecule type" value="Genomic_DNA"/>
</dbReference>
<accession>A0AAN5BQ14</accession>
<name>A0AAN5BQ14_ASPOZ</name>
<gene>
    <name evidence="1" type="ORF">Aory04_000358700</name>
</gene>
<dbReference type="AlphaFoldDB" id="A0AAN5BQ14"/>
<comment type="caution">
    <text evidence="1">The sequence shown here is derived from an EMBL/GenBank/DDBJ whole genome shotgun (WGS) entry which is preliminary data.</text>
</comment>
<protein>
    <submittedName>
        <fullName evidence="1">Unnamed protein product</fullName>
    </submittedName>
</protein>
<sequence length="109" mass="12239">MNPRKEGGSRKTAISAHGHQFCFTRGITQRPSYLPCKSVDHTATGGHDTRGCEKNANQREPRVYQLVMYLALIARKGTTYIRRQIDPALFPVASLKICRRHPAAESMTL</sequence>
<organism evidence="1 2">
    <name type="scientific">Aspergillus oryzae</name>
    <name type="common">Yellow koji mold</name>
    <dbReference type="NCBI Taxonomy" id="5062"/>
    <lineage>
        <taxon>Eukaryota</taxon>
        <taxon>Fungi</taxon>
        <taxon>Dikarya</taxon>
        <taxon>Ascomycota</taxon>
        <taxon>Pezizomycotina</taxon>
        <taxon>Eurotiomycetes</taxon>
        <taxon>Eurotiomycetidae</taxon>
        <taxon>Eurotiales</taxon>
        <taxon>Aspergillaceae</taxon>
        <taxon>Aspergillus</taxon>
        <taxon>Aspergillus subgen. Circumdati</taxon>
    </lineage>
</organism>
<evidence type="ECO:0000313" key="1">
    <source>
        <dbReference type="EMBL" id="GMG26867.1"/>
    </source>
</evidence>
<proteinExistence type="predicted"/>
<dbReference type="Proteomes" id="UP001165205">
    <property type="component" value="Unassembled WGS sequence"/>
</dbReference>
<evidence type="ECO:0000313" key="2">
    <source>
        <dbReference type="Proteomes" id="UP001165205"/>
    </source>
</evidence>
<reference evidence="1" key="1">
    <citation type="submission" date="2023-04" db="EMBL/GenBank/DDBJ databases">
        <title>Aspergillus oryzae NBRC 4228.</title>
        <authorList>
            <person name="Ichikawa N."/>
            <person name="Sato H."/>
            <person name="Tonouchi N."/>
        </authorList>
    </citation>
    <scope>NUCLEOTIDE SEQUENCE</scope>
    <source>
        <strain evidence="1">NBRC 4228</strain>
    </source>
</reference>